<dbReference type="NCBIfam" id="NF037959">
    <property type="entry name" value="MFS_SpdSyn"/>
    <property type="match status" value="1"/>
</dbReference>
<accession>A0AAU8ENN7</accession>
<dbReference type="RefSeq" id="WP_353711092.1">
    <property type="nucleotide sequence ID" value="NZ_CP159279.1"/>
</dbReference>
<evidence type="ECO:0000313" key="3">
    <source>
        <dbReference type="EMBL" id="XCH10518.1"/>
    </source>
</evidence>
<sequence>MARRTKSGGKSGPKAATKSGGRRGTATASIVLEDASKARPGGVRADGPVEGIYYIDTGDCELIADQDNSTGWLLRINGVMSSHIDLADPLFLDFEYMRWMSALIESRWPTESKPRLRGLHLGGGACSLARYFHAAYPDARQVVVELDGKLAEYVRGWFDLPKAPLLRLRVGEARAVTETLTPDTRDFIIRDVFAGAVTPFPLTTAEFNAHVRRVLAPGGIYVVNSGDGPDLKNAREEAATLAATFGHTTIIADPAMLKGRRYGNMVMAGSDQPFEDDPQLARRLLGGAVPAHIWDDAKVRAFAAGAQVRHDPAPPAEPAPQPSVSG</sequence>
<dbReference type="EMBL" id="CP159279">
    <property type="protein sequence ID" value="XCH10518.1"/>
    <property type="molecule type" value="Genomic_DNA"/>
</dbReference>
<name>A0AAU8ENN7_9MICC</name>
<organism evidence="3">
    <name type="scientific">Arthrobacter sp. K5</name>
    <dbReference type="NCBI Taxonomy" id="2839623"/>
    <lineage>
        <taxon>Bacteria</taxon>
        <taxon>Bacillati</taxon>
        <taxon>Actinomycetota</taxon>
        <taxon>Actinomycetes</taxon>
        <taxon>Micrococcales</taxon>
        <taxon>Micrococcaceae</taxon>
        <taxon>Arthrobacter</taxon>
    </lineage>
</organism>
<evidence type="ECO:0000256" key="2">
    <source>
        <dbReference type="SAM" id="MobiDB-lite"/>
    </source>
</evidence>
<keyword evidence="1" id="KW-0620">Polyamine biosynthesis</keyword>
<feature type="region of interest" description="Disordered" evidence="2">
    <location>
        <begin position="305"/>
        <end position="326"/>
    </location>
</feature>
<dbReference type="PANTHER" id="PTHR43317">
    <property type="entry name" value="THERMOSPERMINE SYNTHASE ACAULIS5"/>
    <property type="match status" value="1"/>
</dbReference>
<dbReference type="SUPFAM" id="SSF53335">
    <property type="entry name" value="S-adenosyl-L-methionine-dependent methyltransferases"/>
    <property type="match status" value="1"/>
</dbReference>
<dbReference type="AlphaFoldDB" id="A0AAU8ENN7"/>
<dbReference type="PANTHER" id="PTHR43317:SF1">
    <property type="entry name" value="THERMOSPERMINE SYNTHASE ACAULIS5"/>
    <property type="match status" value="1"/>
</dbReference>
<dbReference type="InterPro" id="IPR029063">
    <property type="entry name" value="SAM-dependent_MTases_sf"/>
</dbReference>
<feature type="compositionally biased region" description="Pro residues" evidence="2">
    <location>
        <begin position="313"/>
        <end position="326"/>
    </location>
</feature>
<dbReference type="Gene3D" id="3.40.50.150">
    <property type="entry name" value="Vaccinia Virus protein VP39"/>
    <property type="match status" value="1"/>
</dbReference>
<feature type="region of interest" description="Disordered" evidence="2">
    <location>
        <begin position="1"/>
        <end position="25"/>
    </location>
</feature>
<dbReference type="CDD" id="cd02440">
    <property type="entry name" value="AdoMet_MTases"/>
    <property type="match status" value="1"/>
</dbReference>
<proteinExistence type="predicted"/>
<protein>
    <submittedName>
        <fullName evidence="3">Fused MFS/spermidine synthase</fullName>
    </submittedName>
</protein>
<evidence type="ECO:0000256" key="1">
    <source>
        <dbReference type="ARBA" id="ARBA00023115"/>
    </source>
</evidence>
<gene>
    <name evidence="3" type="ORF">ABRP34_17010</name>
</gene>
<dbReference type="GO" id="GO:0006596">
    <property type="term" value="P:polyamine biosynthetic process"/>
    <property type="evidence" value="ECO:0007669"/>
    <property type="project" value="UniProtKB-KW"/>
</dbReference>
<reference evidence="3" key="1">
    <citation type="submission" date="2024-06" db="EMBL/GenBank/DDBJ databases">
        <title>Biodegradation of dimethachlon by Arthrobacter sp. K5: mechanistic insights and ecological implications.</title>
        <authorList>
            <person name="Hu S."/>
            <person name="Lu P."/>
        </authorList>
    </citation>
    <scope>NUCLEOTIDE SEQUENCE</scope>
    <source>
        <strain evidence="3">K5</strain>
    </source>
</reference>